<name>A0A3M7HRF4_HORWE</name>
<dbReference type="GO" id="GO:0005802">
    <property type="term" value="C:trans-Golgi network"/>
    <property type="evidence" value="ECO:0007669"/>
    <property type="project" value="TreeGrafter"/>
</dbReference>
<gene>
    <name evidence="5" type="ORF">D0862_01537</name>
</gene>
<dbReference type="Gene3D" id="3.40.50.10190">
    <property type="entry name" value="BRCT domain"/>
    <property type="match status" value="1"/>
</dbReference>
<feature type="compositionally biased region" description="Basic and acidic residues" evidence="1">
    <location>
        <begin position="421"/>
        <end position="471"/>
    </location>
</feature>
<dbReference type="InterPro" id="IPR003961">
    <property type="entry name" value="FN3_dom"/>
</dbReference>
<dbReference type="AlphaFoldDB" id="A0A3M7HRF4"/>
<dbReference type="Pfam" id="PF12738">
    <property type="entry name" value="PTCB-BRCT"/>
    <property type="match status" value="1"/>
</dbReference>
<keyword evidence="2" id="KW-0732">Signal</keyword>
<dbReference type="VEuPathDB" id="FungiDB:BTJ68_13739"/>
<dbReference type="PROSITE" id="PS50853">
    <property type="entry name" value="FN3"/>
    <property type="match status" value="1"/>
</dbReference>
<feature type="chain" id="PRO_5017983526" description="BRCT domain-containing protein" evidence="2">
    <location>
        <begin position="20"/>
        <end position="471"/>
    </location>
</feature>
<dbReference type="PROSITE" id="PS50172">
    <property type="entry name" value="BRCT"/>
    <property type="match status" value="1"/>
</dbReference>
<dbReference type="GO" id="GO:0000747">
    <property type="term" value="P:conjugation with cellular fusion"/>
    <property type="evidence" value="ECO:0007669"/>
    <property type="project" value="TreeGrafter"/>
</dbReference>
<reference evidence="5 6" key="1">
    <citation type="journal article" date="2018" name="BMC Genomics">
        <title>Genomic evidence for intraspecific hybridization in a clonal and extremely halotolerant yeast.</title>
        <authorList>
            <person name="Gostincar C."/>
            <person name="Stajich J.E."/>
            <person name="Zupancic J."/>
            <person name="Zalar P."/>
            <person name="Gunde-Cimerman N."/>
        </authorList>
    </citation>
    <scope>NUCLEOTIDE SEQUENCE [LARGE SCALE GENOMIC DNA]</scope>
    <source>
        <strain evidence="5 6">EXF-171</strain>
    </source>
</reference>
<dbReference type="CDD" id="cd00063">
    <property type="entry name" value="FN3"/>
    <property type="match status" value="1"/>
</dbReference>
<dbReference type="CDD" id="cd13945">
    <property type="entry name" value="Chs5_N"/>
    <property type="match status" value="1"/>
</dbReference>
<feature type="domain" description="Fibronectin type-III" evidence="4">
    <location>
        <begin position="82"/>
        <end position="174"/>
    </location>
</feature>
<dbReference type="InterPro" id="IPR031669">
    <property type="entry name" value="Fn3_2"/>
</dbReference>
<protein>
    <recommendedName>
        <fullName evidence="7">BRCT domain-containing protein</fullName>
    </recommendedName>
</protein>
<dbReference type="SMART" id="SM00292">
    <property type="entry name" value="BRCT"/>
    <property type="match status" value="1"/>
</dbReference>
<dbReference type="InterPro" id="IPR031673">
    <property type="entry name" value="Chs5_N"/>
</dbReference>
<dbReference type="InterPro" id="IPR052827">
    <property type="entry name" value="CHS_Export/Cell_Fusion_Reg"/>
</dbReference>
<dbReference type="InterPro" id="IPR013783">
    <property type="entry name" value="Ig-like_fold"/>
</dbReference>
<proteinExistence type="predicted"/>
<feature type="region of interest" description="Disordered" evidence="1">
    <location>
        <begin position="264"/>
        <end position="471"/>
    </location>
</feature>
<dbReference type="PANTHER" id="PTHR47351:SF1">
    <property type="entry name" value="CHITIN BIOSYNTHESIS PROTEIN CHS5"/>
    <property type="match status" value="1"/>
</dbReference>
<dbReference type="SUPFAM" id="SSF49265">
    <property type="entry name" value="Fibronectin type III"/>
    <property type="match status" value="1"/>
</dbReference>
<dbReference type="InterPro" id="IPR001357">
    <property type="entry name" value="BRCT_dom"/>
</dbReference>
<evidence type="ECO:0000259" key="4">
    <source>
        <dbReference type="PROSITE" id="PS50853"/>
    </source>
</evidence>
<comment type="caution">
    <text evidence="5">The sequence shown here is derived from an EMBL/GenBank/DDBJ whole genome shotgun (WGS) entry which is preliminary data.</text>
</comment>
<evidence type="ECO:0008006" key="7">
    <source>
        <dbReference type="Google" id="ProtNLM"/>
    </source>
</evidence>
<sequence length="471" mass="50869">MHPELLTMLVSLTVGKVDAGVAVLLTEDKRLIEFPSILLPADIHSGSIVDINVARNTAAEHLADQKFAQLQRSIVDTFGSRSPSPPVLRCRNATQTSVVLEWDPIDLATAELRSLSLYRNGSKAGNIPPGKLSTKISGLGVDSEYSFSLVLRTSAGQYSSEKLVIRTHKMTDLTGITISPGIMPGQLRESLQEAVDRIGAKVSESVRIDTTHFVCTEPRGQGWEKAVEMNVPVVVPDWIIGCEREGKVIGVRAYYLDADPSKRQLGPVGATQQQHQQQQPGGGSQRGSISTQGQPMRDSPRIEHTPPTPERPTANERTQSKEQVPTSEPPAPETPTSDPSTPKATEQAPAVPPKPSSEETSPAATPAEPNGEDANLEGSTLASSKEEKDEGKDEDKDGDKEHDKDDENEKSDDEEGTTSDEPEKATENADDKGKGQESPDPHDDPKDKNETKEKEAAGVAEEDGKFDEVDL</sequence>
<dbReference type="EMBL" id="QWIQ01000024">
    <property type="protein sequence ID" value="RMZ15794.1"/>
    <property type="molecule type" value="Genomic_DNA"/>
</dbReference>
<dbReference type="Pfam" id="PF16893">
    <property type="entry name" value="fn3_2"/>
    <property type="match status" value="1"/>
</dbReference>
<dbReference type="GO" id="GO:0046983">
    <property type="term" value="F:protein dimerization activity"/>
    <property type="evidence" value="ECO:0007669"/>
    <property type="project" value="InterPro"/>
</dbReference>
<feature type="compositionally biased region" description="Polar residues" evidence="1">
    <location>
        <begin position="315"/>
        <end position="324"/>
    </location>
</feature>
<feature type="domain" description="BRCT" evidence="3">
    <location>
        <begin position="168"/>
        <end position="256"/>
    </location>
</feature>
<dbReference type="InterPro" id="IPR036420">
    <property type="entry name" value="BRCT_dom_sf"/>
</dbReference>
<evidence type="ECO:0000313" key="6">
    <source>
        <dbReference type="Proteomes" id="UP000281468"/>
    </source>
</evidence>
<accession>A0A3M7HRF4</accession>
<dbReference type="Proteomes" id="UP000281468">
    <property type="component" value="Unassembled WGS sequence"/>
</dbReference>
<dbReference type="SUPFAM" id="SSF52113">
    <property type="entry name" value="BRCT domain"/>
    <property type="match status" value="1"/>
</dbReference>
<dbReference type="GO" id="GO:0034044">
    <property type="term" value="C:exomer complex"/>
    <property type="evidence" value="ECO:0007669"/>
    <property type="project" value="TreeGrafter"/>
</dbReference>
<feature type="compositionally biased region" description="Basic and acidic residues" evidence="1">
    <location>
        <begin position="384"/>
        <end position="407"/>
    </location>
</feature>
<dbReference type="Pfam" id="PF16892">
    <property type="entry name" value="CHS5_N"/>
    <property type="match status" value="1"/>
</dbReference>
<organism evidence="5 6">
    <name type="scientific">Hortaea werneckii</name>
    <name type="common">Black yeast</name>
    <name type="synonym">Cladosporium werneckii</name>
    <dbReference type="NCBI Taxonomy" id="91943"/>
    <lineage>
        <taxon>Eukaryota</taxon>
        <taxon>Fungi</taxon>
        <taxon>Dikarya</taxon>
        <taxon>Ascomycota</taxon>
        <taxon>Pezizomycotina</taxon>
        <taxon>Dothideomycetes</taxon>
        <taxon>Dothideomycetidae</taxon>
        <taxon>Mycosphaerellales</taxon>
        <taxon>Teratosphaeriaceae</taxon>
        <taxon>Hortaea</taxon>
    </lineage>
</organism>
<dbReference type="CDD" id="cd17742">
    <property type="entry name" value="BRCT_CHS5_like"/>
    <property type="match status" value="1"/>
</dbReference>
<feature type="compositionally biased region" description="Acidic residues" evidence="1">
    <location>
        <begin position="408"/>
        <end position="420"/>
    </location>
</feature>
<feature type="signal peptide" evidence="2">
    <location>
        <begin position="1"/>
        <end position="19"/>
    </location>
</feature>
<dbReference type="GO" id="GO:0006893">
    <property type="term" value="P:Golgi to plasma membrane transport"/>
    <property type="evidence" value="ECO:0007669"/>
    <property type="project" value="TreeGrafter"/>
</dbReference>
<dbReference type="Gene3D" id="6.20.120.50">
    <property type="match status" value="1"/>
</dbReference>
<evidence type="ECO:0000256" key="1">
    <source>
        <dbReference type="SAM" id="MobiDB-lite"/>
    </source>
</evidence>
<evidence type="ECO:0000313" key="5">
    <source>
        <dbReference type="EMBL" id="RMZ15794.1"/>
    </source>
</evidence>
<dbReference type="InterPro" id="IPR036116">
    <property type="entry name" value="FN3_sf"/>
</dbReference>
<dbReference type="Gene3D" id="2.60.40.10">
    <property type="entry name" value="Immunoglobulins"/>
    <property type="match status" value="1"/>
</dbReference>
<evidence type="ECO:0000259" key="3">
    <source>
        <dbReference type="PROSITE" id="PS50172"/>
    </source>
</evidence>
<dbReference type="PANTHER" id="PTHR47351">
    <property type="entry name" value="CHITIN BIOSYNTHESIS PROTEIN CHS5"/>
    <property type="match status" value="1"/>
</dbReference>
<feature type="compositionally biased region" description="Low complexity" evidence="1">
    <location>
        <begin position="269"/>
        <end position="279"/>
    </location>
</feature>
<evidence type="ECO:0000256" key="2">
    <source>
        <dbReference type="SAM" id="SignalP"/>
    </source>
</evidence>